<dbReference type="Proteomes" id="UP001281761">
    <property type="component" value="Unassembled WGS sequence"/>
</dbReference>
<evidence type="ECO:0000313" key="1">
    <source>
        <dbReference type="EMBL" id="KAK2953259.1"/>
    </source>
</evidence>
<reference evidence="1 2" key="1">
    <citation type="journal article" date="2022" name="bioRxiv">
        <title>Genomics of Preaxostyla Flagellates Illuminates Evolutionary Transitions and the Path Towards Mitochondrial Loss.</title>
        <authorList>
            <person name="Novak L.V.F."/>
            <person name="Treitli S.C."/>
            <person name="Pyrih J."/>
            <person name="Halakuc P."/>
            <person name="Pipaliya S.V."/>
            <person name="Vacek V."/>
            <person name="Brzon O."/>
            <person name="Soukal P."/>
            <person name="Eme L."/>
            <person name="Dacks J.B."/>
            <person name="Karnkowska A."/>
            <person name="Elias M."/>
            <person name="Hampl V."/>
        </authorList>
    </citation>
    <scope>NUCLEOTIDE SEQUENCE [LARGE SCALE GENOMIC DNA]</scope>
    <source>
        <strain evidence="1">NAU3</strain>
        <tissue evidence="1">Gut</tissue>
    </source>
</reference>
<organism evidence="1 2">
    <name type="scientific">Blattamonas nauphoetae</name>
    <dbReference type="NCBI Taxonomy" id="2049346"/>
    <lineage>
        <taxon>Eukaryota</taxon>
        <taxon>Metamonada</taxon>
        <taxon>Preaxostyla</taxon>
        <taxon>Oxymonadida</taxon>
        <taxon>Blattamonas</taxon>
    </lineage>
</organism>
<proteinExistence type="predicted"/>
<name>A0ABQ9XQW3_9EUKA</name>
<accession>A0ABQ9XQW3</accession>
<keyword evidence="2" id="KW-1185">Reference proteome</keyword>
<protein>
    <submittedName>
        <fullName evidence="1">Uncharacterized protein</fullName>
    </submittedName>
</protein>
<evidence type="ECO:0000313" key="2">
    <source>
        <dbReference type="Proteomes" id="UP001281761"/>
    </source>
</evidence>
<dbReference type="EMBL" id="JARBJD010000093">
    <property type="protein sequence ID" value="KAK2953259.1"/>
    <property type="molecule type" value="Genomic_DNA"/>
</dbReference>
<sequence length="97" mass="11044">MLTIDRSILALECSPDQNFVFTTHFSYARMGLFGWADEMATRFDRSGHIGKYRKGFEQIPLATTTECSSPHSLTPSAARLALSSTLPQLHRRLRRRD</sequence>
<gene>
    <name evidence="1" type="ORF">BLNAU_11722</name>
</gene>
<comment type="caution">
    <text evidence="1">The sequence shown here is derived from an EMBL/GenBank/DDBJ whole genome shotgun (WGS) entry which is preliminary data.</text>
</comment>